<protein>
    <submittedName>
        <fullName evidence="8">Sigma-70 family RNA polymerase sigma factor</fullName>
    </submittedName>
</protein>
<evidence type="ECO:0000313" key="8">
    <source>
        <dbReference type="EMBL" id="TQV88309.1"/>
    </source>
</evidence>
<keyword evidence="9" id="KW-1185">Reference proteome</keyword>
<dbReference type="PANTHER" id="PTHR43133">
    <property type="entry name" value="RNA POLYMERASE ECF-TYPE SIGMA FACTO"/>
    <property type="match status" value="1"/>
</dbReference>
<feature type="domain" description="RNA polymerase sigma factor 70 region 4 type 2" evidence="7">
    <location>
        <begin position="117"/>
        <end position="168"/>
    </location>
</feature>
<dbReference type="InterPro" id="IPR007627">
    <property type="entry name" value="RNA_pol_sigma70_r2"/>
</dbReference>
<dbReference type="InterPro" id="IPR039425">
    <property type="entry name" value="RNA_pol_sigma-70-like"/>
</dbReference>
<dbReference type="NCBIfam" id="TIGR02937">
    <property type="entry name" value="sigma70-ECF"/>
    <property type="match status" value="1"/>
</dbReference>
<dbReference type="Proteomes" id="UP000315439">
    <property type="component" value="Unassembled WGS sequence"/>
</dbReference>
<organism evidence="8 9">
    <name type="scientific">Aliikangiella coralliicola</name>
    <dbReference type="NCBI Taxonomy" id="2592383"/>
    <lineage>
        <taxon>Bacteria</taxon>
        <taxon>Pseudomonadati</taxon>
        <taxon>Pseudomonadota</taxon>
        <taxon>Gammaproteobacteria</taxon>
        <taxon>Oceanospirillales</taxon>
        <taxon>Pleioneaceae</taxon>
        <taxon>Aliikangiella</taxon>
    </lineage>
</organism>
<keyword evidence="5" id="KW-0804">Transcription</keyword>
<keyword evidence="3" id="KW-0731">Sigma factor</keyword>
<dbReference type="Gene3D" id="1.10.10.10">
    <property type="entry name" value="Winged helix-like DNA-binding domain superfamily/Winged helix DNA-binding domain"/>
    <property type="match status" value="1"/>
</dbReference>
<dbReference type="PANTHER" id="PTHR43133:SF8">
    <property type="entry name" value="RNA POLYMERASE SIGMA FACTOR HI_1459-RELATED"/>
    <property type="match status" value="1"/>
</dbReference>
<dbReference type="CDD" id="cd06171">
    <property type="entry name" value="Sigma70_r4"/>
    <property type="match status" value="1"/>
</dbReference>
<feature type="domain" description="RNA polymerase sigma-70 region 2" evidence="6">
    <location>
        <begin position="24"/>
        <end position="89"/>
    </location>
</feature>
<dbReference type="InterPro" id="IPR014284">
    <property type="entry name" value="RNA_pol_sigma-70_dom"/>
</dbReference>
<evidence type="ECO:0000313" key="9">
    <source>
        <dbReference type="Proteomes" id="UP000315439"/>
    </source>
</evidence>
<sequence>MQQAKEDLLVMAMQNGNQKAFRVIYQRYQKPLLRFAFKLCSDQELATDASQETWIKCSNSIHKLRDPRAFRSWLYKILRWKIGDLIRQKIRFDENFETLKEGINDCPQDGEPEDTSELTLAINRLPSLEKQIIHLFYLDEMKLAEVAAILEIPIGTVKSRLNRARKMLKQKFELTGR</sequence>
<evidence type="ECO:0000259" key="6">
    <source>
        <dbReference type="Pfam" id="PF04542"/>
    </source>
</evidence>
<dbReference type="AlphaFoldDB" id="A0A545UFQ8"/>
<dbReference type="GO" id="GO:0003677">
    <property type="term" value="F:DNA binding"/>
    <property type="evidence" value="ECO:0007669"/>
    <property type="project" value="UniProtKB-KW"/>
</dbReference>
<dbReference type="OrthoDB" id="9784272at2"/>
<evidence type="ECO:0000256" key="5">
    <source>
        <dbReference type="ARBA" id="ARBA00023163"/>
    </source>
</evidence>
<dbReference type="Gene3D" id="1.10.1740.10">
    <property type="match status" value="1"/>
</dbReference>
<dbReference type="Pfam" id="PF04542">
    <property type="entry name" value="Sigma70_r2"/>
    <property type="match status" value="1"/>
</dbReference>
<proteinExistence type="inferred from homology"/>
<comment type="similarity">
    <text evidence="1">Belongs to the sigma-70 factor family. ECF subfamily.</text>
</comment>
<dbReference type="InterPro" id="IPR013324">
    <property type="entry name" value="RNA_pol_sigma_r3/r4-like"/>
</dbReference>
<dbReference type="GO" id="GO:0006352">
    <property type="term" value="P:DNA-templated transcription initiation"/>
    <property type="evidence" value="ECO:0007669"/>
    <property type="project" value="InterPro"/>
</dbReference>
<evidence type="ECO:0000256" key="1">
    <source>
        <dbReference type="ARBA" id="ARBA00010641"/>
    </source>
</evidence>
<evidence type="ECO:0000256" key="3">
    <source>
        <dbReference type="ARBA" id="ARBA00023082"/>
    </source>
</evidence>
<evidence type="ECO:0000256" key="2">
    <source>
        <dbReference type="ARBA" id="ARBA00023015"/>
    </source>
</evidence>
<dbReference type="SUPFAM" id="SSF88946">
    <property type="entry name" value="Sigma2 domain of RNA polymerase sigma factors"/>
    <property type="match status" value="1"/>
</dbReference>
<gene>
    <name evidence="8" type="ORF">FLL46_07220</name>
</gene>
<dbReference type="GO" id="GO:0016987">
    <property type="term" value="F:sigma factor activity"/>
    <property type="evidence" value="ECO:0007669"/>
    <property type="project" value="UniProtKB-KW"/>
</dbReference>
<dbReference type="RefSeq" id="WP_142892817.1">
    <property type="nucleotide sequence ID" value="NZ_ML660162.1"/>
</dbReference>
<reference evidence="8 9" key="1">
    <citation type="submission" date="2019-07" db="EMBL/GenBank/DDBJ databases">
        <title>Draft genome for Aliikangiella sp. M105.</title>
        <authorList>
            <person name="Wang G."/>
        </authorList>
    </citation>
    <scope>NUCLEOTIDE SEQUENCE [LARGE SCALE GENOMIC DNA]</scope>
    <source>
        <strain evidence="8 9">M105</strain>
    </source>
</reference>
<accession>A0A545UFQ8</accession>
<dbReference type="SUPFAM" id="SSF88659">
    <property type="entry name" value="Sigma3 and sigma4 domains of RNA polymerase sigma factors"/>
    <property type="match status" value="1"/>
</dbReference>
<dbReference type="InterPro" id="IPR013249">
    <property type="entry name" value="RNA_pol_sigma70_r4_t2"/>
</dbReference>
<dbReference type="EMBL" id="VIKS01000004">
    <property type="protein sequence ID" value="TQV88309.1"/>
    <property type="molecule type" value="Genomic_DNA"/>
</dbReference>
<evidence type="ECO:0000256" key="4">
    <source>
        <dbReference type="ARBA" id="ARBA00023125"/>
    </source>
</evidence>
<keyword evidence="4" id="KW-0238">DNA-binding</keyword>
<evidence type="ECO:0000259" key="7">
    <source>
        <dbReference type="Pfam" id="PF08281"/>
    </source>
</evidence>
<comment type="caution">
    <text evidence="8">The sequence shown here is derived from an EMBL/GenBank/DDBJ whole genome shotgun (WGS) entry which is preliminary data.</text>
</comment>
<dbReference type="Pfam" id="PF08281">
    <property type="entry name" value="Sigma70_r4_2"/>
    <property type="match status" value="1"/>
</dbReference>
<keyword evidence="2" id="KW-0805">Transcription regulation</keyword>
<dbReference type="InterPro" id="IPR036388">
    <property type="entry name" value="WH-like_DNA-bd_sf"/>
</dbReference>
<name>A0A545UFQ8_9GAMM</name>
<dbReference type="InterPro" id="IPR013325">
    <property type="entry name" value="RNA_pol_sigma_r2"/>
</dbReference>